<dbReference type="Proteomes" id="UP001500320">
    <property type="component" value="Unassembled WGS sequence"/>
</dbReference>
<sequence>MSSERVTLSINAVTRQLAAEAAERAGLSLSAWADRALAYYAVREGAPEHDHLADDLTEALADEHELAAADDEFHQRGAA</sequence>
<protein>
    <submittedName>
        <fullName evidence="1">Uncharacterized protein</fullName>
    </submittedName>
</protein>
<organism evidence="1 2">
    <name type="scientific">Planomonospora alba</name>
    <dbReference type="NCBI Taxonomy" id="161354"/>
    <lineage>
        <taxon>Bacteria</taxon>
        <taxon>Bacillati</taxon>
        <taxon>Actinomycetota</taxon>
        <taxon>Actinomycetes</taxon>
        <taxon>Streptosporangiales</taxon>
        <taxon>Streptosporangiaceae</taxon>
        <taxon>Planomonospora</taxon>
    </lineage>
</organism>
<dbReference type="RefSeq" id="WP_344861564.1">
    <property type="nucleotide sequence ID" value="NZ_BAAAUT010000031.1"/>
</dbReference>
<accession>A0ABP6NF14</accession>
<dbReference type="EMBL" id="BAAAUT010000031">
    <property type="protein sequence ID" value="GAA3144337.1"/>
    <property type="molecule type" value="Genomic_DNA"/>
</dbReference>
<gene>
    <name evidence="1" type="ORF">GCM10010466_39320</name>
</gene>
<evidence type="ECO:0000313" key="1">
    <source>
        <dbReference type="EMBL" id="GAA3144337.1"/>
    </source>
</evidence>
<name>A0ABP6NF14_9ACTN</name>
<evidence type="ECO:0000313" key="2">
    <source>
        <dbReference type="Proteomes" id="UP001500320"/>
    </source>
</evidence>
<comment type="caution">
    <text evidence="1">The sequence shown here is derived from an EMBL/GenBank/DDBJ whole genome shotgun (WGS) entry which is preliminary data.</text>
</comment>
<proteinExistence type="predicted"/>
<keyword evidence="2" id="KW-1185">Reference proteome</keyword>
<reference evidence="2" key="1">
    <citation type="journal article" date="2019" name="Int. J. Syst. Evol. Microbiol.">
        <title>The Global Catalogue of Microorganisms (GCM) 10K type strain sequencing project: providing services to taxonomists for standard genome sequencing and annotation.</title>
        <authorList>
            <consortium name="The Broad Institute Genomics Platform"/>
            <consortium name="The Broad Institute Genome Sequencing Center for Infectious Disease"/>
            <person name="Wu L."/>
            <person name="Ma J."/>
        </authorList>
    </citation>
    <scope>NUCLEOTIDE SEQUENCE [LARGE SCALE GENOMIC DNA]</scope>
    <source>
        <strain evidence="2">JCM 9373</strain>
    </source>
</reference>